<reference evidence="2" key="1">
    <citation type="submission" date="2023-03" db="EMBL/GenBank/DDBJ databases">
        <title>Massive genome expansion in bonnet fungi (Mycena s.s.) driven by repeated elements and novel gene families across ecological guilds.</title>
        <authorList>
            <consortium name="Lawrence Berkeley National Laboratory"/>
            <person name="Harder C.B."/>
            <person name="Miyauchi S."/>
            <person name="Viragh M."/>
            <person name="Kuo A."/>
            <person name="Thoen E."/>
            <person name="Andreopoulos B."/>
            <person name="Lu D."/>
            <person name="Skrede I."/>
            <person name="Drula E."/>
            <person name="Henrissat B."/>
            <person name="Morin E."/>
            <person name="Kohler A."/>
            <person name="Barry K."/>
            <person name="LaButti K."/>
            <person name="Morin E."/>
            <person name="Salamov A."/>
            <person name="Lipzen A."/>
            <person name="Mereny Z."/>
            <person name="Hegedus B."/>
            <person name="Baldrian P."/>
            <person name="Stursova M."/>
            <person name="Weitz H."/>
            <person name="Taylor A."/>
            <person name="Grigoriev I.V."/>
            <person name="Nagy L.G."/>
            <person name="Martin F."/>
            <person name="Kauserud H."/>
        </authorList>
    </citation>
    <scope>NUCLEOTIDE SEQUENCE</scope>
    <source>
        <strain evidence="2">CBHHK182m</strain>
    </source>
</reference>
<proteinExistence type="predicted"/>
<accession>A0AAD7MQU5</accession>
<evidence type="ECO:0000313" key="2">
    <source>
        <dbReference type="EMBL" id="KAJ7728715.1"/>
    </source>
</evidence>
<organism evidence="2 3">
    <name type="scientific">Mycena metata</name>
    <dbReference type="NCBI Taxonomy" id="1033252"/>
    <lineage>
        <taxon>Eukaryota</taxon>
        <taxon>Fungi</taxon>
        <taxon>Dikarya</taxon>
        <taxon>Basidiomycota</taxon>
        <taxon>Agaricomycotina</taxon>
        <taxon>Agaricomycetes</taxon>
        <taxon>Agaricomycetidae</taxon>
        <taxon>Agaricales</taxon>
        <taxon>Marasmiineae</taxon>
        <taxon>Mycenaceae</taxon>
        <taxon>Mycena</taxon>
    </lineage>
</organism>
<evidence type="ECO:0000313" key="3">
    <source>
        <dbReference type="Proteomes" id="UP001215598"/>
    </source>
</evidence>
<gene>
    <name evidence="2" type="ORF">B0H16DRAFT_1734482</name>
</gene>
<keyword evidence="3" id="KW-1185">Reference proteome</keyword>
<dbReference type="Proteomes" id="UP001215598">
    <property type="component" value="Unassembled WGS sequence"/>
</dbReference>
<feature type="region of interest" description="Disordered" evidence="1">
    <location>
        <begin position="301"/>
        <end position="335"/>
    </location>
</feature>
<feature type="compositionally biased region" description="Pro residues" evidence="1">
    <location>
        <begin position="31"/>
        <end position="46"/>
    </location>
</feature>
<evidence type="ECO:0000256" key="1">
    <source>
        <dbReference type="SAM" id="MobiDB-lite"/>
    </source>
</evidence>
<feature type="region of interest" description="Disordered" evidence="1">
    <location>
        <begin position="1"/>
        <end position="51"/>
    </location>
</feature>
<dbReference type="AlphaFoldDB" id="A0AAD7MQU5"/>
<name>A0AAD7MQU5_9AGAR</name>
<comment type="caution">
    <text evidence="2">The sequence shown here is derived from an EMBL/GenBank/DDBJ whole genome shotgun (WGS) entry which is preliminary data.</text>
</comment>
<dbReference type="EMBL" id="JARKIB010000170">
    <property type="protein sequence ID" value="KAJ7728715.1"/>
    <property type="molecule type" value="Genomic_DNA"/>
</dbReference>
<protein>
    <submittedName>
        <fullName evidence="2">Uncharacterized protein</fullName>
    </submittedName>
</protein>
<sequence length="367" mass="39944">MTGGPGVPGTGPLSGAPNLTGGAPGSTNNNPIPPNNPNPRANPNPTNPVITIPPQFNINQLLSNPLFLAAVATATTAAVQASTASVPPAPANPPNAFSTKALRQLPPIDSTIDMDNLVTSIPSAFLTAYNECQYIPFDYLTENKLRYFALNPPRTVRKISLEAGTTSNEVFDFSTEDETSMSIPEYDEAARNFLRVVEMVTPTCLPLWATHFKFIQTYTRRIFYHPALLKYCIAKRQQNMAVGEDPSQVQRPLLLQLCSEVDLKALVKSELRPISTLSSSNDNSGGYGHGYHLYGRGASPSGGHLRGRGSSYRGGFTPRGDSDNGWGGRGREQSSSFRNNCWDLWLDSTILMLQILYDPIHDPYDPS</sequence>